<accession>M8BC85</accession>
<dbReference type="AlphaFoldDB" id="M8BC85"/>
<dbReference type="EnsemblPlants" id="EMT11601">
    <property type="protein sequence ID" value="EMT11601"/>
    <property type="gene ID" value="F775_32682"/>
</dbReference>
<evidence type="ECO:0000313" key="1">
    <source>
        <dbReference type="EnsemblPlants" id="EMT11601"/>
    </source>
</evidence>
<name>M8BC85_AEGTA</name>
<organism evidence="1">
    <name type="scientific">Aegilops tauschii</name>
    <name type="common">Tausch's goatgrass</name>
    <name type="synonym">Aegilops squarrosa</name>
    <dbReference type="NCBI Taxonomy" id="37682"/>
    <lineage>
        <taxon>Eukaryota</taxon>
        <taxon>Viridiplantae</taxon>
        <taxon>Streptophyta</taxon>
        <taxon>Embryophyta</taxon>
        <taxon>Tracheophyta</taxon>
        <taxon>Spermatophyta</taxon>
        <taxon>Magnoliopsida</taxon>
        <taxon>Liliopsida</taxon>
        <taxon>Poales</taxon>
        <taxon>Poaceae</taxon>
        <taxon>BOP clade</taxon>
        <taxon>Pooideae</taxon>
        <taxon>Triticodae</taxon>
        <taxon>Triticeae</taxon>
        <taxon>Triticinae</taxon>
        <taxon>Aegilops</taxon>
    </lineage>
</organism>
<sequence length="77" mass="8653">MAARSRLLFFFSLPCSFFTPCCCFFLPPSRESLAGDDDEEDVDYKQEDWAMTALAGSSLFEDSLLKNLLRSPCAVKT</sequence>
<protein>
    <submittedName>
        <fullName evidence="1">Uncharacterized protein</fullName>
    </submittedName>
</protein>
<reference evidence="1" key="1">
    <citation type="submission" date="2015-06" db="UniProtKB">
        <authorList>
            <consortium name="EnsemblPlants"/>
        </authorList>
    </citation>
    <scope>IDENTIFICATION</scope>
</reference>
<proteinExistence type="predicted"/>